<dbReference type="Proteomes" id="UP000466864">
    <property type="component" value="Unassembled WGS sequence"/>
</dbReference>
<evidence type="ECO:0000256" key="2">
    <source>
        <dbReference type="ARBA" id="ARBA00022679"/>
    </source>
</evidence>
<dbReference type="CDD" id="cd02020">
    <property type="entry name" value="CMPK"/>
    <property type="match status" value="1"/>
</dbReference>
<reference evidence="10 11" key="1">
    <citation type="submission" date="2019-08" db="EMBL/GenBank/DDBJ databases">
        <title>In-depth cultivation of the pig gut microbiome towards novel bacterial diversity and tailored functional studies.</title>
        <authorList>
            <person name="Wylensek D."/>
            <person name="Hitch T.C.A."/>
            <person name="Clavel T."/>
        </authorList>
    </citation>
    <scope>NUCLEOTIDE SEQUENCE [LARGE SCALE GENOMIC DNA]</scope>
    <source>
        <strain evidence="10 11">Oil+RF-744-WCA-WT-13</strain>
    </source>
</reference>
<comment type="catalytic activity">
    <reaction evidence="7 8">
        <text>CMP + ATP = CDP + ADP</text>
        <dbReference type="Rhea" id="RHEA:11600"/>
        <dbReference type="ChEBI" id="CHEBI:30616"/>
        <dbReference type="ChEBI" id="CHEBI:58069"/>
        <dbReference type="ChEBI" id="CHEBI:60377"/>
        <dbReference type="ChEBI" id="CHEBI:456216"/>
        <dbReference type="EC" id="2.7.4.25"/>
    </reaction>
</comment>
<dbReference type="GO" id="GO:0036431">
    <property type="term" value="F:dCMP kinase activity"/>
    <property type="evidence" value="ECO:0007669"/>
    <property type="project" value="InterPro"/>
</dbReference>
<dbReference type="Gene3D" id="3.40.50.300">
    <property type="entry name" value="P-loop containing nucleotide triphosphate hydrolases"/>
    <property type="match status" value="1"/>
</dbReference>
<dbReference type="GO" id="GO:0015949">
    <property type="term" value="P:nucleobase-containing small molecule interconversion"/>
    <property type="evidence" value="ECO:0007669"/>
    <property type="project" value="TreeGrafter"/>
</dbReference>
<keyword evidence="3 8" id="KW-0547">Nucleotide-binding</keyword>
<dbReference type="GO" id="GO:0006220">
    <property type="term" value="P:pyrimidine nucleotide metabolic process"/>
    <property type="evidence" value="ECO:0007669"/>
    <property type="project" value="UniProtKB-UniRule"/>
</dbReference>
<dbReference type="InterPro" id="IPR011994">
    <property type="entry name" value="Cytidylate_kinase_dom"/>
</dbReference>
<comment type="similarity">
    <text evidence="1 8">Belongs to the cytidylate kinase family. Type 1 subfamily.</text>
</comment>
<dbReference type="NCBIfam" id="TIGR00017">
    <property type="entry name" value="cmk"/>
    <property type="match status" value="1"/>
</dbReference>
<sequence length="224" mass="24721">MSFQIAIDGPAGAGKSTVAKAVAQKLGYLYVDTGAMYRAIGLYFLDHSLDTENEETVSKGTEGADVTLQIINGTQHVFLNGEDVTERVRTEKAGMMASRISALAPVREKLVRMQQEIAGKNDVVMDGRDIGTVVLPDAPLKVYLTASVEARAERRCLELKTKGQEADLREIEEDIRKRDRQDMTRKISPLRQAEDAVLLDSSCLDAAQVTERIVSLAKERRIRA</sequence>
<evidence type="ECO:0000313" key="11">
    <source>
        <dbReference type="Proteomes" id="UP000466864"/>
    </source>
</evidence>
<feature type="domain" description="Cytidylate kinase" evidence="9">
    <location>
        <begin position="5"/>
        <end position="218"/>
    </location>
</feature>
<evidence type="ECO:0000256" key="6">
    <source>
        <dbReference type="ARBA" id="ARBA00047615"/>
    </source>
</evidence>
<dbReference type="HAMAP" id="MF_00238">
    <property type="entry name" value="Cytidyl_kinase_type1"/>
    <property type="match status" value="1"/>
</dbReference>
<evidence type="ECO:0000259" key="9">
    <source>
        <dbReference type="Pfam" id="PF02224"/>
    </source>
</evidence>
<comment type="catalytic activity">
    <reaction evidence="6 8">
        <text>dCMP + ATP = dCDP + ADP</text>
        <dbReference type="Rhea" id="RHEA:25094"/>
        <dbReference type="ChEBI" id="CHEBI:30616"/>
        <dbReference type="ChEBI" id="CHEBI:57566"/>
        <dbReference type="ChEBI" id="CHEBI:58593"/>
        <dbReference type="ChEBI" id="CHEBI:456216"/>
        <dbReference type="EC" id="2.7.4.25"/>
    </reaction>
</comment>
<dbReference type="EMBL" id="VUMV01000001">
    <property type="protein sequence ID" value="MST80954.1"/>
    <property type="molecule type" value="Genomic_DNA"/>
</dbReference>
<dbReference type="Pfam" id="PF02224">
    <property type="entry name" value="Cytidylate_kin"/>
    <property type="match status" value="1"/>
</dbReference>
<comment type="subcellular location">
    <subcellularLocation>
        <location evidence="8">Cytoplasm</location>
    </subcellularLocation>
</comment>
<dbReference type="GO" id="GO:0005829">
    <property type="term" value="C:cytosol"/>
    <property type="evidence" value="ECO:0007669"/>
    <property type="project" value="TreeGrafter"/>
</dbReference>
<protein>
    <recommendedName>
        <fullName evidence="8">Cytidylate kinase</fullName>
        <shortName evidence="8">CK</shortName>
        <ecNumber evidence="8">2.7.4.25</ecNumber>
    </recommendedName>
    <alternativeName>
        <fullName evidence="8">Cytidine monophosphate kinase</fullName>
        <shortName evidence="8">CMP kinase</shortName>
    </alternativeName>
</protein>
<dbReference type="InterPro" id="IPR003136">
    <property type="entry name" value="Cytidylate_kin"/>
</dbReference>
<accession>A0A7X2P683</accession>
<keyword evidence="5 8" id="KW-0067">ATP-binding</keyword>
<evidence type="ECO:0000256" key="8">
    <source>
        <dbReference type="HAMAP-Rule" id="MF_00238"/>
    </source>
</evidence>
<dbReference type="PANTHER" id="PTHR21299:SF2">
    <property type="entry name" value="CYTIDYLATE KINASE"/>
    <property type="match status" value="1"/>
</dbReference>
<dbReference type="InterPro" id="IPR027417">
    <property type="entry name" value="P-loop_NTPase"/>
</dbReference>
<evidence type="ECO:0000256" key="3">
    <source>
        <dbReference type="ARBA" id="ARBA00022741"/>
    </source>
</evidence>
<evidence type="ECO:0000256" key="5">
    <source>
        <dbReference type="ARBA" id="ARBA00022840"/>
    </source>
</evidence>
<dbReference type="PANTHER" id="PTHR21299">
    <property type="entry name" value="CYTIDYLATE KINASE/PANTOATE-BETA-ALANINE LIGASE"/>
    <property type="match status" value="1"/>
</dbReference>
<organism evidence="10 11">
    <name type="scientific">Bilifractor porci</name>
    <dbReference type="NCBI Taxonomy" id="2606636"/>
    <lineage>
        <taxon>Bacteria</taxon>
        <taxon>Bacillati</taxon>
        <taxon>Bacillota</taxon>
        <taxon>Clostridia</taxon>
        <taxon>Lachnospirales</taxon>
        <taxon>Lachnospiraceae</taxon>
        <taxon>Bilifractor</taxon>
    </lineage>
</organism>
<keyword evidence="2 8" id="KW-0808">Transferase</keyword>
<dbReference type="GO" id="GO:0005524">
    <property type="term" value="F:ATP binding"/>
    <property type="evidence" value="ECO:0007669"/>
    <property type="project" value="UniProtKB-UniRule"/>
</dbReference>
<name>A0A7X2P683_9FIRM</name>
<keyword evidence="8" id="KW-0963">Cytoplasm</keyword>
<evidence type="ECO:0000256" key="7">
    <source>
        <dbReference type="ARBA" id="ARBA00048478"/>
    </source>
</evidence>
<dbReference type="RefSeq" id="WP_154456765.1">
    <property type="nucleotide sequence ID" value="NZ_VUMV01000001.1"/>
</dbReference>
<dbReference type="SUPFAM" id="SSF52540">
    <property type="entry name" value="P-loop containing nucleoside triphosphate hydrolases"/>
    <property type="match status" value="1"/>
</dbReference>
<proteinExistence type="inferred from homology"/>
<evidence type="ECO:0000256" key="1">
    <source>
        <dbReference type="ARBA" id="ARBA00009427"/>
    </source>
</evidence>
<keyword evidence="4 8" id="KW-0418">Kinase</keyword>
<feature type="binding site" evidence="8">
    <location>
        <begin position="9"/>
        <end position="17"/>
    </location>
    <ligand>
        <name>ATP</name>
        <dbReference type="ChEBI" id="CHEBI:30616"/>
    </ligand>
</feature>
<keyword evidence="11" id="KW-1185">Reference proteome</keyword>
<dbReference type="AlphaFoldDB" id="A0A7X2P683"/>
<evidence type="ECO:0000256" key="4">
    <source>
        <dbReference type="ARBA" id="ARBA00022777"/>
    </source>
</evidence>
<dbReference type="EC" id="2.7.4.25" evidence="8"/>
<gene>
    <name evidence="8" type="primary">cmk</name>
    <name evidence="10" type="ORF">FYJ60_01200</name>
</gene>
<comment type="caution">
    <text evidence="10">The sequence shown here is derived from an EMBL/GenBank/DDBJ whole genome shotgun (WGS) entry which is preliminary data.</text>
</comment>
<evidence type="ECO:0000313" key="10">
    <source>
        <dbReference type="EMBL" id="MST80954.1"/>
    </source>
</evidence>